<feature type="region of interest" description="Disordered" evidence="10">
    <location>
        <begin position="487"/>
        <end position="540"/>
    </location>
</feature>
<evidence type="ECO:0000256" key="5">
    <source>
        <dbReference type="ARBA" id="ARBA00023125"/>
    </source>
</evidence>
<dbReference type="PROSITE" id="PS51742">
    <property type="entry name" value="PPC"/>
    <property type="match status" value="1"/>
</dbReference>
<keyword evidence="13" id="KW-1185">Reference proteome</keyword>
<keyword evidence="9" id="KW-0175">Coiled coil</keyword>
<comment type="similarity">
    <text evidence="2">Belongs to the MAP65/ASE1 family.</text>
</comment>
<dbReference type="PANTHER" id="PTHR19321">
    <property type="entry name" value="PROTEIN REGULATOR OF CYTOKINESIS 1 PRC1-RELATED"/>
    <property type="match status" value="1"/>
</dbReference>
<accession>A0ABR0P8I9</accession>
<dbReference type="Gene3D" id="1.20.58.1520">
    <property type="match status" value="1"/>
</dbReference>
<comment type="subcellular location">
    <subcellularLocation>
        <location evidence="1">Cytoplasm</location>
        <location evidence="1">Cytoskeleton</location>
    </subcellularLocation>
</comment>
<proteinExistence type="inferred from homology"/>
<feature type="region of interest" description="Disordered" evidence="10">
    <location>
        <begin position="1014"/>
        <end position="1037"/>
    </location>
</feature>
<evidence type="ECO:0000256" key="3">
    <source>
        <dbReference type="ARBA" id="ARBA00022701"/>
    </source>
</evidence>
<protein>
    <recommendedName>
        <fullName evidence="11">PPC domain-containing protein</fullName>
    </recommendedName>
</protein>
<evidence type="ECO:0000256" key="2">
    <source>
        <dbReference type="ARBA" id="ARBA00006187"/>
    </source>
</evidence>
<feature type="compositionally biased region" description="Low complexity" evidence="10">
    <location>
        <begin position="493"/>
        <end position="504"/>
    </location>
</feature>
<feature type="domain" description="PPC" evidence="11">
    <location>
        <begin position="824"/>
        <end position="957"/>
    </location>
</feature>
<keyword evidence="3" id="KW-0493">Microtubule</keyword>
<dbReference type="Proteomes" id="UP001358586">
    <property type="component" value="Chromosome 7"/>
</dbReference>
<comment type="caution">
    <text evidence="12">The sequence shown here is derived from an EMBL/GenBank/DDBJ whole genome shotgun (WGS) entry which is preliminary data.</text>
</comment>
<organism evidence="12 13">
    <name type="scientific">Gossypium arboreum</name>
    <name type="common">Tree cotton</name>
    <name type="synonym">Gossypium nanking</name>
    <dbReference type="NCBI Taxonomy" id="29729"/>
    <lineage>
        <taxon>Eukaryota</taxon>
        <taxon>Viridiplantae</taxon>
        <taxon>Streptophyta</taxon>
        <taxon>Embryophyta</taxon>
        <taxon>Tracheophyta</taxon>
        <taxon>Spermatophyta</taxon>
        <taxon>Magnoliopsida</taxon>
        <taxon>eudicotyledons</taxon>
        <taxon>Gunneridae</taxon>
        <taxon>Pentapetalae</taxon>
        <taxon>rosids</taxon>
        <taxon>malvids</taxon>
        <taxon>Malvales</taxon>
        <taxon>Malvaceae</taxon>
        <taxon>Malvoideae</taxon>
        <taxon>Gossypium</taxon>
    </lineage>
</organism>
<feature type="compositionally biased region" description="Basic and acidic residues" evidence="10">
    <location>
        <begin position="529"/>
        <end position="538"/>
    </location>
</feature>
<dbReference type="Pfam" id="PF03999">
    <property type="entry name" value="MAP65_ASE1"/>
    <property type="match status" value="1"/>
</dbReference>
<evidence type="ECO:0000256" key="1">
    <source>
        <dbReference type="ARBA" id="ARBA00004245"/>
    </source>
</evidence>
<evidence type="ECO:0000313" key="12">
    <source>
        <dbReference type="EMBL" id="KAK5817575.1"/>
    </source>
</evidence>
<dbReference type="CDD" id="cd11378">
    <property type="entry name" value="DUF296"/>
    <property type="match status" value="1"/>
</dbReference>
<evidence type="ECO:0000313" key="13">
    <source>
        <dbReference type="Proteomes" id="UP001358586"/>
    </source>
</evidence>
<gene>
    <name evidence="12" type="ORF">PVK06_022501</name>
</gene>
<dbReference type="SUPFAM" id="SSF117856">
    <property type="entry name" value="AF0104/ALDC/Ptd012-like"/>
    <property type="match status" value="1"/>
</dbReference>
<evidence type="ECO:0000256" key="8">
    <source>
        <dbReference type="ARBA" id="ARBA00023242"/>
    </source>
</evidence>
<evidence type="ECO:0000256" key="4">
    <source>
        <dbReference type="ARBA" id="ARBA00023015"/>
    </source>
</evidence>
<keyword evidence="6" id="KW-0804">Transcription</keyword>
<keyword evidence="4" id="KW-0805">Transcription regulation</keyword>
<keyword evidence="5" id="KW-0238">DNA-binding</keyword>
<evidence type="ECO:0000256" key="10">
    <source>
        <dbReference type="SAM" id="MobiDB-lite"/>
    </source>
</evidence>
<keyword evidence="7" id="KW-0963">Cytoplasm</keyword>
<reference evidence="12 13" key="1">
    <citation type="submission" date="2023-03" db="EMBL/GenBank/DDBJ databases">
        <title>WGS of Gossypium arboreum.</title>
        <authorList>
            <person name="Yu D."/>
        </authorList>
    </citation>
    <scope>NUCLEOTIDE SEQUENCE [LARGE SCALE GENOMIC DNA]</scope>
    <source>
        <tissue evidence="12">Leaf</tissue>
    </source>
</reference>
<evidence type="ECO:0000256" key="9">
    <source>
        <dbReference type="SAM" id="Coils"/>
    </source>
</evidence>
<dbReference type="InterPro" id="IPR005175">
    <property type="entry name" value="PPC_dom"/>
</dbReference>
<dbReference type="Pfam" id="PF03479">
    <property type="entry name" value="PCC"/>
    <property type="match status" value="1"/>
</dbReference>
<feature type="coiled-coil region" evidence="9">
    <location>
        <begin position="153"/>
        <end position="187"/>
    </location>
</feature>
<keyword evidence="8" id="KW-0539">Nucleus</keyword>
<dbReference type="InterPro" id="IPR007145">
    <property type="entry name" value="MAP65_Ase1_PRC1"/>
</dbReference>
<evidence type="ECO:0000256" key="7">
    <source>
        <dbReference type="ARBA" id="ARBA00023212"/>
    </source>
</evidence>
<dbReference type="PANTHER" id="PTHR19321:SF7">
    <property type="entry name" value="65-KDA MICROTUBULE-ASSOCIATED PROTEIN 3"/>
    <property type="match status" value="1"/>
</dbReference>
<name>A0ABR0P8I9_GOSAR</name>
<keyword evidence="7" id="KW-0206">Cytoskeleton</keyword>
<evidence type="ECO:0000256" key="6">
    <source>
        <dbReference type="ARBA" id="ARBA00023163"/>
    </source>
</evidence>
<dbReference type="EMBL" id="JARKNE010000007">
    <property type="protein sequence ID" value="KAK5817575.1"/>
    <property type="molecule type" value="Genomic_DNA"/>
</dbReference>
<dbReference type="Gene3D" id="3.30.1330.80">
    <property type="entry name" value="Hypothetical protein, similar to alpha- acetolactate decarboxylase, domain 2"/>
    <property type="match status" value="1"/>
</dbReference>
<evidence type="ECO:0000259" key="11">
    <source>
        <dbReference type="PROSITE" id="PS51742"/>
    </source>
</evidence>
<sequence length="1037" mass="115739">MSTTPSDPLLQVETTCGTLLYELQIIWDEVGETDTDRDEMLLELERECLEVYRRKVDQANRCRAQLRQTIADSEAELAAICSAMGERPVHIRQSDQNAGSLKEELSKILPQLEEMKKRKIERRNQFVQVLQQIQIITNEIYGSAKLVSSKAVVDESDLSLRKLEELHRQLNELEKEKNDRLKQVEDHLTMLNSLCLVMGIDFKLTVAEVHPSLGDSEGFWSISNNTIEQLATLIKKLQEVKIERMQRLQDLGTTMLKLWKLMDTPIEEQQMFQNVTCNIAASEHEIAEPTTLSVDFIKYVEAEVSRLEELKSSKMKELVLNKRLELEEICRKTHLVPDSQSAVEDAIEAIESGAVGAATILEQIELQIAKVKEEAFSRREILERVEKWLMACDEECWLEEYNRVGAHLTLKRAEKARSLVNKLPGMVEALASKTLAWEKETEVEFLYDGIRLLSMLEEYTILRQEKEQERRRLRDQKKLQGQLMAEQEALYGSKPSPSKPLSVKKGPRHSTGGASSRRVSLGGAMLPTHKPDSLHSEKATPQTLHKRTERMFQNDHLNHRHDDAIPAFSAIRRGLDIADIPVRKHSFNVVNANELESPLVRKPFSPISSMVSSKANITNTLEDDGETLQKMQPVNFPYTTPSKTTLLVDEENRTPKAMCIAAMTPASTVSIPMQTAMTPAPLIIPFGKPVQEISEEIEQSFEERRLAFVLAETLQVTTSLVQEKEGGRVGVIVKGDEAAPRRENPMCLGGSSEMMKKKRGRPRKYGADGCLAMALSVMPISSSIPLSREFWPWKQGEMVQKSQQKYEIESSPPARGNKIAYFVGANFTPHVITVNSGEDVTMKVMSFSQQGGRAICILSANGTISNVTLRQPTSSGGTLTYEGWFEILSLSGSFMPTENGGMSISLAGPNGHVLGGGLAGQLVAAGPVQVTPLPWNNKFVGIYYHCEIPGFSIQQVVVGSFLPGHQQEQKHKQQRTKAAVVSNTREFKVSYGGVMPILTSASFPIHGFRDSAIDSSKTSSAGEESKGHSLSRCEVSS</sequence>
<feature type="coiled-coil region" evidence="9">
    <location>
        <begin position="452"/>
        <end position="479"/>
    </location>
</feature>
<feature type="coiled-coil region" evidence="9">
    <location>
        <begin position="49"/>
        <end position="76"/>
    </location>
</feature>